<gene>
    <name evidence="1" type="ORF">COLO4_04170</name>
</gene>
<evidence type="ECO:0000313" key="1">
    <source>
        <dbReference type="EMBL" id="OMP10917.1"/>
    </source>
</evidence>
<proteinExistence type="predicted"/>
<dbReference type="Proteomes" id="UP000187203">
    <property type="component" value="Unassembled WGS sequence"/>
</dbReference>
<evidence type="ECO:0000313" key="2">
    <source>
        <dbReference type="Proteomes" id="UP000187203"/>
    </source>
</evidence>
<accession>A0A1R3KV44</accession>
<protein>
    <submittedName>
        <fullName evidence="1">Nucleic acid binding protein</fullName>
    </submittedName>
</protein>
<comment type="caution">
    <text evidence="1">The sequence shown here is derived from an EMBL/GenBank/DDBJ whole genome shotgun (WGS) entry which is preliminary data.</text>
</comment>
<dbReference type="EMBL" id="AWUE01011136">
    <property type="protein sequence ID" value="OMP10917.1"/>
    <property type="molecule type" value="Genomic_DNA"/>
</dbReference>
<organism evidence="1 2">
    <name type="scientific">Corchorus olitorius</name>
    <dbReference type="NCBI Taxonomy" id="93759"/>
    <lineage>
        <taxon>Eukaryota</taxon>
        <taxon>Viridiplantae</taxon>
        <taxon>Streptophyta</taxon>
        <taxon>Embryophyta</taxon>
        <taxon>Tracheophyta</taxon>
        <taxon>Spermatophyta</taxon>
        <taxon>Magnoliopsida</taxon>
        <taxon>eudicotyledons</taxon>
        <taxon>Gunneridae</taxon>
        <taxon>Pentapetalae</taxon>
        <taxon>rosids</taxon>
        <taxon>malvids</taxon>
        <taxon>Malvales</taxon>
        <taxon>Malvaceae</taxon>
        <taxon>Grewioideae</taxon>
        <taxon>Apeibeae</taxon>
        <taxon>Corchorus</taxon>
    </lineage>
</organism>
<sequence length="70" mass="7785">VVHYAFKLSCDIAAAWERKVRKIVRQPKWVRWQPPDAGCLVLNSDGSVRELGMAAADKRGQPLALPSTLI</sequence>
<reference evidence="2" key="1">
    <citation type="submission" date="2013-09" db="EMBL/GenBank/DDBJ databases">
        <title>Corchorus olitorius genome sequencing.</title>
        <authorList>
            <person name="Alam M."/>
            <person name="Haque M.S."/>
            <person name="Islam M.S."/>
            <person name="Emdad E.M."/>
            <person name="Islam M.M."/>
            <person name="Ahmed B."/>
            <person name="Halim A."/>
            <person name="Hossen Q.M.M."/>
            <person name="Hossain M.Z."/>
            <person name="Ahmed R."/>
            <person name="Khan M.M."/>
            <person name="Islam R."/>
            <person name="Rashid M.M."/>
            <person name="Khan S.A."/>
            <person name="Rahman M.S."/>
            <person name="Alam M."/>
            <person name="Yahiya A.S."/>
            <person name="Khan M.S."/>
            <person name="Azam M.S."/>
            <person name="Haque T."/>
            <person name="Lashkar M.Z.H."/>
            <person name="Akhand A.I."/>
            <person name="Morshed G."/>
            <person name="Roy S."/>
            <person name="Uddin K.S."/>
            <person name="Rabeya T."/>
            <person name="Hossain A.S."/>
            <person name="Chowdhury A."/>
            <person name="Snigdha A.R."/>
            <person name="Mortoza M.S."/>
            <person name="Matin S.A."/>
            <person name="Hoque S.M.E."/>
            <person name="Islam M.K."/>
            <person name="Roy D.K."/>
            <person name="Haider R."/>
            <person name="Moosa M.M."/>
            <person name="Elias S.M."/>
            <person name="Hasan A.M."/>
            <person name="Jahan S."/>
            <person name="Shafiuddin M."/>
            <person name="Mahmood N."/>
            <person name="Shommy N.S."/>
        </authorList>
    </citation>
    <scope>NUCLEOTIDE SEQUENCE [LARGE SCALE GENOMIC DNA]</scope>
    <source>
        <strain evidence="2">cv. O-4</strain>
    </source>
</reference>
<keyword evidence="2" id="KW-1185">Reference proteome</keyword>
<name>A0A1R3KV44_9ROSI</name>
<dbReference type="OrthoDB" id="10460168at2759"/>
<feature type="non-terminal residue" evidence="1">
    <location>
        <position position="1"/>
    </location>
</feature>
<dbReference type="AlphaFoldDB" id="A0A1R3KV44"/>